<proteinExistence type="predicted"/>
<protein>
    <submittedName>
        <fullName evidence="1">Uncharacterized protein</fullName>
    </submittedName>
</protein>
<name>A0A0C9X4J7_9AGAR</name>
<gene>
    <name evidence="1" type="ORF">K443DRAFT_686049</name>
</gene>
<evidence type="ECO:0000313" key="2">
    <source>
        <dbReference type="Proteomes" id="UP000054477"/>
    </source>
</evidence>
<dbReference type="AlphaFoldDB" id="A0A0C9X4J7"/>
<sequence>MASARPESMEIELKSLLSLSLRQGRSGPSTRRLSRSCEFRWKTTTKQPHSWVKRSEDRCIGGLPAATGEDMMPNPRA</sequence>
<dbReference type="EMBL" id="KN839007">
    <property type="protein sequence ID" value="KIJ91437.1"/>
    <property type="molecule type" value="Genomic_DNA"/>
</dbReference>
<reference evidence="1 2" key="1">
    <citation type="submission" date="2014-04" db="EMBL/GenBank/DDBJ databases">
        <authorList>
            <consortium name="DOE Joint Genome Institute"/>
            <person name="Kuo A."/>
            <person name="Kohler A."/>
            <person name="Nagy L.G."/>
            <person name="Floudas D."/>
            <person name="Copeland A."/>
            <person name="Barry K.W."/>
            <person name="Cichocki N."/>
            <person name="Veneault-Fourrey C."/>
            <person name="LaButti K."/>
            <person name="Lindquist E.A."/>
            <person name="Lipzen A."/>
            <person name="Lundell T."/>
            <person name="Morin E."/>
            <person name="Murat C."/>
            <person name="Sun H."/>
            <person name="Tunlid A."/>
            <person name="Henrissat B."/>
            <person name="Grigoriev I.V."/>
            <person name="Hibbett D.S."/>
            <person name="Martin F."/>
            <person name="Nordberg H.P."/>
            <person name="Cantor M.N."/>
            <person name="Hua S.X."/>
        </authorList>
    </citation>
    <scope>NUCLEOTIDE SEQUENCE [LARGE SCALE GENOMIC DNA]</scope>
    <source>
        <strain evidence="1 2">LaAM-08-1</strain>
    </source>
</reference>
<reference evidence="2" key="2">
    <citation type="submission" date="2015-01" db="EMBL/GenBank/DDBJ databases">
        <title>Evolutionary Origins and Diversification of the Mycorrhizal Mutualists.</title>
        <authorList>
            <consortium name="DOE Joint Genome Institute"/>
            <consortium name="Mycorrhizal Genomics Consortium"/>
            <person name="Kohler A."/>
            <person name="Kuo A."/>
            <person name="Nagy L.G."/>
            <person name="Floudas D."/>
            <person name="Copeland A."/>
            <person name="Barry K.W."/>
            <person name="Cichocki N."/>
            <person name="Veneault-Fourrey C."/>
            <person name="LaButti K."/>
            <person name="Lindquist E.A."/>
            <person name="Lipzen A."/>
            <person name="Lundell T."/>
            <person name="Morin E."/>
            <person name="Murat C."/>
            <person name="Riley R."/>
            <person name="Ohm R."/>
            <person name="Sun H."/>
            <person name="Tunlid A."/>
            <person name="Henrissat B."/>
            <person name="Grigoriev I.V."/>
            <person name="Hibbett D.S."/>
            <person name="Martin F."/>
        </authorList>
    </citation>
    <scope>NUCLEOTIDE SEQUENCE [LARGE SCALE GENOMIC DNA]</scope>
    <source>
        <strain evidence="2">LaAM-08-1</strain>
    </source>
</reference>
<dbReference type="Proteomes" id="UP000054477">
    <property type="component" value="Unassembled WGS sequence"/>
</dbReference>
<keyword evidence="2" id="KW-1185">Reference proteome</keyword>
<organism evidence="1 2">
    <name type="scientific">Laccaria amethystina LaAM-08-1</name>
    <dbReference type="NCBI Taxonomy" id="1095629"/>
    <lineage>
        <taxon>Eukaryota</taxon>
        <taxon>Fungi</taxon>
        <taxon>Dikarya</taxon>
        <taxon>Basidiomycota</taxon>
        <taxon>Agaricomycotina</taxon>
        <taxon>Agaricomycetes</taxon>
        <taxon>Agaricomycetidae</taxon>
        <taxon>Agaricales</taxon>
        <taxon>Agaricineae</taxon>
        <taxon>Hydnangiaceae</taxon>
        <taxon>Laccaria</taxon>
    </lineage>
</organism>
<evidence type="ECO:0000313" key="1">
    <source>
        <dbReference type="EMBL" id="KIJ91437.1"/>
    </source>
</evidence>
<accession>A0A0C9X4J7</accession>
<dbReference type="HOGENOM" id="CLU_2638445_0_0_1"/>